<evidence type="ECO:0000256" key="6">
    <source>
        <dbReference type="SAM" id="Phobius"/>
    </source>
</evidence>
<dbReference type="STRING" id="38654.A0A3Q0GIZ2"/>
<dbReference type="GO" id="GO:0008195">
    <property type="term" value="F:phosphatidate phosphatase activity"/>
    <property type="evidence" value="ECO:0007669"/>
    <property type="project" value="TreeGrafter"/>
</dbReference>
<name>A0A3Q0GIZ2_ALLSI</name>
<evidence type="ECO:0000259" key="7">
    <source>
        <dbReference type="SMART" id="SM00014"/>
    </source>
</evidence>
<dbReference type="GO" id="GO:0005886">
    <property type="term" value="C:plasma membrane"/>
    <property type="evidence" value="ECO:0007669"/>
    <property type="project" value="TreeGrafter"/>
</dbReference>
<dbReference type="Proteomes" id="UP000189705">
    <property type="component" value="Unplaced"/>
</dbReference>
<dbReference type="SUPFAM" id="SSF48317">
    <property type="entry name" value="Acid phosphatase/Vanadium-dependent haloperoxidase"/>
    <property type="match status" value="1"/>
</dbReference>
<dbReference type="CTD" id="64748"/>
<keyword evidence="4 6" id="KW-1133">Transmembrane helix</keyword>
<protein>
    <submittedName>
        <fullName evidence="9">Phospholipid phosphatase-related protein type 2</fullName>
    </submittedName>
</protein>
<dbReference type="InterPro" id="IPR000326">
    <property type="entry name" value="PAP2/HPO"/>
</dbReference>
<feature type="transmembrane region" description="Helical" evidence="6">
    <location>
        <begin position="78"/>
        <end position="100"/>
    </location>
</feature>
<evidence type="ECO:0000256" key="2">
    <source>
        <dbReference type="ARBA" id="ARBA00008816"/>
    </source>
</evidence>
<dbReference type="GO" id="GO:0046839">
    <property type="term" value="P:phospholipid dephosphorylation"/>
    <property type="evidence" value="ECO:0007669"/>
    <property type="project" value="TreeGrafter"/>
</dbReference>
<dbReference type="KEGG" id="asn:112550258"/>
<accession>A0A3Q0GIZ2</accession>
<sequence>MDVVGEDGRSLGPGPVPPRIKGSWGGALGILAGTVLLAYQLEFTDTFPVHERGFFCHDGAVAKPYPGPEAASRAPPRLVHALVAAVPTLAILVGEVAAFVRQPRWRRDEEETIVSGACCAFTPLLRRLVRFLGVFSFGLFATTIFAGAGQVVSGTQAPHFLAVCRPNLTALGCHLPGPRYVAAACSGDPVLVRAARRAFPCRDAALGAYASVYAAMYVTLVGPRGSRLARPALCLALLAPAFLLGVVRVAEHRNHWADVLAGFLTGTAVAAFLVTCVVNNFGSRLAGRQGRELGPVGGEAPAMVSPCPHSPLEKLSVAQGVRPPLDEPDFTLLTRGLERQLRIVPPGGAYPIPELGPSLSPEARLSLLLTPPDVLLAARSVTSQV</sequence>
<comment type="similarity">
    <text evidence="2">Belongs to the PA-phosphatase related phosphoesterase family.</text>
</comment>
<feature type="transmembrane region" description="Helical" evidence="6">
    <location>
        <begin position="204"/>
        <end position="221"/>
    </location>
</feature>
<comment type="subcellular location">
    <subcellularLocation>
        <location evidence="1">Membrane</location>
        <topology evidence="1">Multi-pass membrane protein</topology>
    </subcellularLocation>
</comment>
<dbReference type="SMART" id="SM00014">
    <property type="entry name" value="acidPPc"/>
    <property type="match status" value="1"/>
</dbReference>
<keyword evidence="5 6" id="KW-0472">Membrane</keyword>
<gene>
    <name evidence="9" type="primary">PLPPR2</name>
</gene>
<reference evidence="9" key="1">
    <citation type="submission" date="2025-08" db="UniProtKB">
        <authorList>
            <consortium name="RefSeq"/>
        </authorList>
    </citation>
    <scope>IDENTIFICATION</scope>
</reference>
<dbReference type="InterPro" id="IPR043216">
    <property type="entry name" value="PAP-like"/>
</dbReference>
<organism evidence="8 9">
    <name type="scientific">Alligator sinensis</name>
    <name type="common">Chinese alligator</name>
    <dbReference type="NCBI Taxonomy" id="38654"/>
    <lineage>
        <taxon>Eukaryota</taxon>
        <taxon>Metazoa</taxon>
        <taxon>Chordata</taxon>
        <taxon>Craniata</taxon>
        <taxon>Vertebrata</taxon>
        <taxon>Euteleostomi</taxon>
        <taxon>Archelosauria</taxon>
        <taxon>Archosauria</taxon>
        <taxon>Crocodylia</taxon>
        <taxon>Alligatoridae</taxon>
        <taxon>Alligatorinae</taxon>
        <taxon>Alligator</taxon>
    </lineage>
</organism>
<keyword evidence="8" id="KW-1185">Reference proteome</keyword>
<feature type="transmembrane region" description="Helical" evidence="6">
    <location>
        <begin position="131"/>
        <end position="152"/>
    </location>
</feature>
<dbReference type="InParanoid" id="A0A3Q0GIZ2"/>
<evidence type="ECO:0000256" key="1">
    <source>
        <dbReference type="ARBA" id="ARBA00004141"/>
    </source>
</evidence>
<feature type="transmembrane region" description="Helical" evidence="6">
    <location>
        <begin position="259"/>
        <end position="281"/>
    </location>
</feature>
<dbReference type="GO" id="GO:0006644">
    <property type="term" value="P:phospholipid metabolic process"/>
    <property type="evidence" value="ECO:0007669"/>
    <property type="project" value="InterPro"/>
</dbReference>
<keyword evidence="3 6" id="KW-0812">Transmembrane</keyword>
<dbReference type="PANTHER" id="PTHR10165">
    <property type="entry name" value="LIPID PHOSPHATE PHOSPHATASE"/>
    <property type="match status" value="1"/>
</dbReference>
<evidence type="ECO:0000256" key="3">
    <source>
        <dbReference type="ARBA" id="ARBA00022692"/>
    </source>
</evidence>
<evidence type="ECO:0000256" key="5">
    <source>
        <dbReference type="ARBA" id="ARBA00023136"/>
    </source>
</evidence>
<dbReference type="AlphaFoldDB" id="A0A3Q0GIZ2"/>
<dbReference type="Pfam" id="PF01569">
    <property type="entry name" value="PAP2"/>
    <property type="match status" value="1"/>
</dbReference>
<evidence type="ECO:0000313" key="8">
    <source>
        <dbReference type="Proteomes" id="UP000189705"/>
    </source>
</evidence>
<feature type="transmembrane region" description="Helical" evidence="6">
    <location>
        <begin position="228"/>
        <end position="247"/>
    </location>
</feature>
<dbReference type="GO" id="GO:0007165">
    <property type="term" value="P:signal transduction"/>
    <property type="evidence" value="ECO:0007669"/>
    <property type="project" value="TreeGrafter"/>
</dbReference>
<dbReference type="RefSeq" id="XP_025059626.1">
    <property type="nucleotide sequence ID" value="XM_025203841.1"/>
</dbReference>
<dbReference type="InterPro" id="IPR036938">
    <property type="entry name" value="PAP2/HPO_sf"/>
</dbReference>
<feature type="domain" description="Phosphatidic acid phosphatase type 2/haloperoxidase" evidence="7">
    <location>
        <begin position="132"/>
        <end position="274"/>
    </location>
</feature>
<dbReference type="GeneID" id="112550258"/>
<evidence type="ECO:0000313" key="9">
    <source>
        <dbReference type="RefSeq" id="XP_025059626.1"/>
    </source>
</evidence>
<dbReference type="PANTHER" id="PTHR10165:SF15">
    <property type="entry name" value="PHOSPHOLIPID PHOSPHATASE-RELATED PROTEIN TYPE 2"/>
    <property type="match status" value="1"/>
</dbReference>
<evidence type="ECO:0000256" key="4">
    <source>
        <dbReference type="ARBA" id="ARBA00022989"/>
    </source>
</evidence>
<proteinExistence type="inferred from homology"/>
<dbReference type="Gene3D" id="1.20.144.10">
    <property type="entry name" value="Phosphatidic acid phosphatase type 2/haloperoxidase"/>
    <property type="match status" value="1"/>
</dbReference>